<dbReference type="InterPro" id="IPR018247">
    <property type="entry name" value="EF_Hand_1_Ca_BS"/>
</dbReference>
<protein>
    <recommendedName>
        <fullName evidence="2">EF-hand domain-containing protein</fullName>
    </recommendedName>
</protein>
<dbReference type="Gene3D" id="1.10.238.10">
    <property type="entry name" value="EF-hand"/>
    <property type="match status" value="2"/>
</dbReference>
<dbReference type="InterPro" id="IPR002048">
    <property type="entry name" value="EF_hand_dom"/>
</dbReference>
<name>A0ABD1FY23_SALDI</name>
<evidence type="ECO:0000313" key="4">
    <source>
        <dbReference type="Proteomes" id="UP001567538"/>
    </source>
</evidence>
<evidence type="ECO:0000259" key="2">
    <source>
        <dbReference type="PROSITE" id="PS50222"/>
    </source>
</evidence>
<organism evidence="3 4">
    <name type="scientific">Salvia divinorum</name>
    <name type="common">Maria pastora</name>
    <name type="synonym">Diviner's sage</name>
    <dbReference type="NCBI Taxonomy" id="28513"/>
    <lineage>
        <taxon>Eukaryota</taxon>
        <taxon>Viridiplantae</taxon>
        <taxon>Streptophyta</taxon>
        <taxon>Embryophyta</taxon>
        <taxon>Tracheophyta</taxon>
        <taxon>Spermatophyta</taxon>
        <taxon>Magnoliopsida</taxon>
        <taxon>eudicotyledons</taxon>
        <taxon>Gunneridae</taxon>
        <taxon>Pentapetalae</taxon>
        <taxon>asterids</taxon>
        <taxon>lamiids</taxon>
        <taxon>Lamiales</taxon>
        <taxon>Lamiaceae</taxon>
        <taxon>Nepetoideae</taxon>
        <taxon>Mentheae</taxon>
        <taxon>Salviinae</taxon>
        <taxon>Salvia</taxon>
        <taxon>Salvia subgen. Calosphace</taxon>
    </lineage>
</organism>
<dbReference type="Pfam" id="PF13499">
    <property type="entry name" value="EF-hand_7"/>
    <property type="match status" value="1"/>
</dbReference>
<dbReference type="AlphaFoldDB" id="A0ABD1FY23"/>
<feature type="domain" description="EF-hand" evidence="2">
    <location>
        <begin position="178"/>
        <end position="213"/>
    </location>
</feature>
<feature type="domain" description="EF-hand" evidence="2">
    <location>
        <begin position="54"/>
        <end position="83"/>
    </location>
</feature>
<dbReference type="PANTHER" id="PTHR10827:SF89">
    <property type="entry name" value="EF-HAND DOMAIN-CONTAINING PROTEIN"/>
    <property type="match status" value="1"/>
</dbReference>
<feature type="domain" description="EF-hand" evidence="2">
    <location>
        <begin position="18"/>
        <end position="53"/>
    </location>
</feature>
<sequence>MEGMREIARSYYARASEAEKKSIKQSFAKLDVDGDGKISLAEFKKTVSLWLCADAVFEKLDKNGDGCLDFEEFLCLHYMEKKVDIGKCSGCSELLVGPYFSCLLCLGRGANTYDLCCACYSRGAELPHEHSVQNMMDHHSLLTLFRNRTADDEKTRNKKGMEELRIIAKAHYRAGSPRVKELAYAFYQSMDTDGDGRVDLSEFVAFMRQEGYPFMQNRSFFDELDLDNKGTLDFSAVMTLYYIIKSGRPFCDCCANFIPGIFFSCVECFKNLKTSFHLCCDCYQMAKCNHNHDGRSQFLDNYAFLQAMRDPELAHASGVNSNEAGNRPTNARFPLQHDSTADNQIVIFAAPSSSNWALFVDASQSKCKVALDALDVALKIGNFASSLCTIM</sequence>
<dbReference type="InterPro" id="IPR011992">
    <property type="entry name" value="EF-hand-dom_pair"/>
</dbReference>
<dbReference type="PROSITE" id="PS00018">
    <property type="entry name" value="EF_HAND_1"/>
    <property type="match status" value="3"/>
</dbReference>
<keyword evidence="4" id="KW-1185">Reference proteome</keyword>
<reference evidence="3 4" key="1">
    <citation type="submission" date="2024-06" db="EMBL/GenBank/DDBJ databases">
        <title>A chromosome level genome sequence of Diviner's sage (Salvia divinorum).</title>
        <authorList>
            <person name="Ford S.A."/>
            <person name="Ro D.-K."/>
            <person name="Ness R.W."/>
            <person name="Phillips M.A."/>
        </authorList>
    </citation>
    <scope>NUCLEOTIDE SEQUENCE [LARGE SCALE GENOMIC DNA]</scope>
    <source>
        <strain evidence="3">SAF-2024a</strain>
        <tissue evidence="3">Leaf</tissue>
    </source>
</reference>
<dbReference type="SMART" id="SM00054">
    <property type="entry name" value="EFh"/>
    <property type="match status" value="4"/>
</dbReference>
<evidence type="ECO:0000256" key="1">
    <source>
        <dbReference type="ARBA" id="ARBA00022837"/>
    </source>
</evidence>
<evidence type="ECO:0000313" key="3">
    <source>
        <dbReference type="EMBL" id="KAL1535623.1"/>
    </source>
</evidence>
<comment type="caution">
    <text evidence="3">The sequence shown here is derived from an EMBL/GenBank/DDBJ whole genome shotgun (WGS) entry which is preliminary data.</text>
</comment>
<dbReference type="SUPFAM" id="SSF47473">
    <property type="entry name" value="EF-hand"/>
    <property type="match status" value="1"/>
</dbReference>
<accession>A0ABD1FY23</accession>
<dbReference type="PROSITE" id="PS50222">
    <property type="entry name" value="EF_HAND_2"/>
    <property type="match status" value="3"/>
</dbReference>
<dbReference type="PANTHER" id="PTHR10827">
    <property type="entry name" value="RETICULOCALBIN"/>
    <property type="match status" value="1"/>
</dbReference>
<dbReference type="EMBL" id="JBEAFC010000011">
    <property type="protein sequence ID" value="KAL1535623.1"/>
    <property type="molecule type" value="Genomic_DNA"/>
</dbReference>
<dbReference type="Pfam" id="PF13202">
    <property type="entry name" value="EF-hand_5"/>
    <property type="match status" value="1"/>
</dbReference>
<dbReference type="Proteomes" id="UP001567538">
    <property type="component" value="Unassembled WGS sequence"/>
</dbReference>
<gene>
    <name evidence="3" type="ORF">AAHA92_28382</name>
</gene>
<proteinExistence type="predicted"/>
<keyword evidence="1" id="KW-0106">Calcium</keyword>
<dbReference type="CDD" id="cd00051">
    <property type="entry name" value="EFh"/>
    <property type="match status" value="2"/>
</dbReference>
<dbReference type="SUPFAM" id="SSF57850">
    <property type="entry name" value="RING/U-box"/>
    <property type="match status" value="1"/>
</dbReference>